<name>A0A2N5CDE5_9BURK</name>
<dbReference type="EMBL" id="PJRP01000004">
    <property type="protein sequence ID" value="PLQ00212.1"/>
    <property type="molecule type" value="Genomic_DNA"/>
</dbReference>
<reference evidence="3 4" key="1">
    <citation type="submission" date="2017-12" db="EMBL/GenBank/DDBJ databases">
        <title>Genome sequence of the active heterotrophic nitrifier-denitrifier, Cupriavidus pauculus UM1.</title>
        <authorList>
            <person name="Putonti C."/>
            <person name="Castignetti D."/>
        </authorList>
    </citation>
    <scope>NUCLEOTIDE SEQUENCE [LARGE SCALE GENOMIC DNA]</scope>
    <source>
        <strain evidence="3 4">UM1</strain>
    </source>
</reference>
<dbReference type="AlphaFoldDB" id="A0A2N5CDE5"/>
<comment type="caution">
    <text evidence="3">The sequence shown here is derived from an EMBL/GenBank/DDBJ whole genome shotgun (WGS) entry which is preliminary data.</text>
</comment>
<dbReference type="Pfam" id="PF13523">
    <property type="entry name" value="Acetyltransf_8"/>
    <property type="match status" value="1"/>
</dbReference>
<comment type="pathway">
    <text evidence="1">Siderophore biosynthesis.</text>
</comment>
<dbReference type="Proteomes" id="UP000234341">
    <property type="component" value="Unassembled WGS sequence"/>
</dbReference>
<dbReference type="PANTHER" id="PTHR31438:SF1">
    <property type="entry name" value="LYSINE N-ACYLTRANSFERASE C17G9.06C-RELATED"/>
    <property type="match status" value="1"/>
</dbReference>
<evidence type="ECO:0000313" key="3">
    <source>
        <dbReference type="EMBL" id="PLQ00212.1"/>
    </source>
</evidence>
<dbReference type="OrthoDB" id="9087497at2"/>
<evidence type="ECO:0000313" key="4">
    <source>
        <dbReference type="Proteomes" id="UP000234341"/>
    </source>
</evidence>
<sequence>MAGVTDHRERPVRDTHQAVPAFDSFRSFAATAGGPLDTSLHDGVVTVRRAGSVLARFTFDGALRIREWPDVDGHTGHEDDHRLATLAALDALFAQGAARAPVPLHLESARVEAAVLASGAALAGPAGIAAHADMLWQVAELWCAAPSAGYPVRYTLSGGKRHPVRPPKPQGVVYARHIPWLGRTLTLRAATVASDLPLLHRWMNDPDVDAFWQEAGDEAKHRAYLQGLVDDPHMLPLIASFDDEPFGYFELYWARENRIAPFYDAHDHDRGWHVLIGEPAFRGKSFLTAWFPSIQHFQFLDDPRTQRVVGEPRADHVRQLANLDKAGFARIKTFDFPHKRAVLVMLLRETFFGEHLLLPRAAA</sequence>
<gene>
    <name evidence="3" type="ORF">CYJ10_11135</name>
</gene>
<dbReference type="GO" id="GO:0019290">
    <property type="term" value="P:siderophore biosynthetic process"/>
    <property type="evidence" value="ECO:0007669"/>
    <property type="project" value="InterPro"/>
</dbReference>
<dbReference type="InterPro" id="IPR019432">
    <property type="entry name" value="Acyltransferase_MbtK/IucB-like"/>
</dbReference>
<evidence type="ECO:0000256" key="1">
    <source>
        <dbReference type="ARBA" id="ARBA00004924"/>
    </source>
</evidence>
<dbReference type="Gene3D" id="3.40.630.30">
    <property type="match status" value="1"/>
</dbReference>
<dbReference type="GO" id="GO:0016410">
    <property type="term" value="F:N-acyltransferase activity"/>
    <property type="evidence" value="ECO:0007669"/>
    <property type="project" value="TreeGrafter"/>
</dbReference>
<feature type="domain" description="Acyltransferase MbtK/IucB-like conserved" evidence="2">
    <location>
        <begin position="188"/>
        <end position="235"/>
    </location>
</feature>
<dbReference type="PANTHER" id="PTHR31438">
    <property type="entry name" value="LYSINE N-ACYLTRANSFERASE C17G9.06C-RELATED"/>
    <property type="match status" value="1"/>
</dbReference>
<dbReference type="SMART" id="SM01006">
    <property type="entry name" value="AlcB"/>
    <property type="match status" value="1"/>
</dbReference>
<proteinExistence type="predicted"/>
<protein>
    <submittedName>
        <fullName evidence="3">GNAT family N-acetyltransferase</fullName>
    </submittedName>
</protein>
<accession>A0A2N5CDE5</accession>
<dbReference type="InterPro" id="IPR016181">
    <property type="entry name" value="Acyl_CoA_acyltransferase"/>
</dbReference>
<evidence type="ECO:0000259" key="2">
    <source>
        <dbReference type="SMART" id="SM01006"/>
    </source>
</evidence>
<keyword evidence="3" id="KW-0808">Transferase</keyword>
<dbReference type="SUPFAM" id="SSF55729">
    <property type="entry name" value="Acyl-CoA N-acyltransferases (Nat)"/>
    <property type="match status" value="1"/>
</dbReference>
<organism evidence="3 4">
    <name type="scientific">Cupriavidus pauculus</name>
    <dbReference type="NCBI Taxonomy" id="82633"/>
    <lineage>
        <taxon>Bacteria</taxon>
        <taxon>Pseudomonadati</taxon>
        <taxon>Pseudomonadota</taxon>
        <taxon>Betaproteobacteria</taxon>
        <taxon>Burkholderiales</taxon>
        <taxon>Burkholderiaceae</taxon>
        <taxon>Cupriavidus</taxon>
    </lineage>
</organism>